<dbReference type="EMBL" id="LNIX01000017">
    <property type="protein sequence ID" value="OXA45725.1"/>
    <property type="molecule type" value="Genomic_DNA"/>
</dbReference>
<evidence type="ECO:0000256" key="1">
    <source>
        <dbReference type="SAM" id="MobiDB-lite"/>
    </source>
</evidence>
<keyword evidence="4" id="KW-1185">Reference proteome</keyword>
<protein>
    <submittedName>
        <fullName evidence="3">Tudor domain-containing protein 15</fullName>
    </submittedName>
</protein>
<sequence length="562" mass="62372">MILNLGPGYTPPSSEIVSFIRDFKILDCTCCNQLMGFQHRITGMLFCTTDCIDLKRHKQCQQGGVFITPPSYSAALLEAADLYKEVNDKSLDSSATEIRCQSSGVKKMDVVNHFFKDIPDKVDPLLELEKPKITTTAEETLKLDEQKSVDVVDATAAQKHDLPVAKKYNKEVDEKPFAGSTTKIRSSQASGTKKMDVANPFFKNLPDQIDPLSKPKDNSKITATEEEALQIDGQKSFPPLPPRNVEKVASVSRKSAPPVGGVTQNTTQSEPQYQADSSTATASYTVRKSAPPVGGVTQKKTQLEPLYEDDSSTAPAANTVRKIAPPVGGVAQNKTQSEPQSQAESSTATTVAEVKKVVKEPEIKRFMWQNCKFSKNLVDGAIVKSTHIWNINKLQLATALDEQDLFGIQDKVNIHLQQVKKMTHPPIIDEMVIGEYNGDYYRGRVTKIKGDVYRVVFVDFGDAREMAYTEMYPVSEYIMKDPIFSVCVVLDGVPRLAKKVKPGRKLRDLVYGKMQLQMIDPLVVSQAEHYRAVLWVSDDRDLNKIVHEVVSKLEADVLTPAN</sequence>
<name>A0A226DJM8_FOLCA</name>
<evidence type="ECO:0000259" key="2">
    <source>
        <dbReference type="PROSITE" id="PS50304"/>
    </source>
</evidence>
<evidence type="ECO:0000313" key="4">
    <source>
        <dbReference type="Proteomes" id="UP000198287"/>
    </source>
</evidence>
<feature type="region of interest" description="Disordered" evidence="1">
    <location>
        <begin position="228"/>
        <end position="298"/>
    </location>
</feature>
<dbReference type="PROSITE" id="PS50304">
    <property type="entry name" value="TUDOR"/>
    <property type="match status" value="1"/>
</dbReference>
<dbReference type="SUPFAM" id="SSF63748">
    <property type="entry name" value="Tudor/PWWP/MBT"/>
    <property type="match status" value="1"/>
</dbReference>
<dbReference type="Pfam" id="PF00567">
    <property type="entry name" value="TUDOR"/>
    <property type="match status" value="1"/>
</dbReference>
<dbReference type="Proteomes" id="UP000198287">
    <property type="component" value="Unassembled WGS sequence"/>
</dbReference>
<organism evidence="3 4">
    <name type="scientific">Folsomia candida</name>
    <name type="common">Springtail</name>
    <dbReference type="NCBI Taxonomy" id="158441"/>
    <lineage>
        <taxon>Eukaryota</taxon>
        <taxon>Metazoa</taxon>
        <taxon>Ecdysozoa</taxon>
        <taxon>Arthropoda</taxon>
        <taxon>Hexapoda</taxon>
        <taxon>Collembola</taxon>
        <taxon>Entomobryomorpha</taxon>
        <taxon>Isotomoidea</taxon>
        <taxon>Isotomidae</taxon>
        <taxon>Proisotominae</taxon>
        <taxon>Folsomia</taxon>
    </lineage>
</organism>
<dbReference type="OrthoDB" id="7791702at2759"/>
<dbReference type="AlphaFoldDB" id="A0A226DJM8"/>
<dbReference type="InterPro" id="IPR002999">
    <property type="entry name" value="Tudor"/>
</dbReference>
<reference evidence="3 4" key="1">
    <citation type="submission" date="2015-12" db="EMBL/GenBank/DDBJ databases">
        <title>The genome of Folsomia candida.</title>
        <authorList>
            <person name="Faddeeva A."/>
            <person name="Derks M.F."/>
            <person name="Anvar Y."/>
            <person name="Smit S."/>
            <person name="Van Straalen N."/>
            <person name="Roelofs D."/>
        </authorList>
    </citation>
    <scope>NUCLEOTIDE SEQUENCE [LARGE SCALE GENOMIC DNA]</scope>
    <source>
        <strain evidence="3 4">VU population</strain>
        <tissue evidence="3">Whole body</tissue>
    </source>
</reference>
<proteinExistence type="predicted"/>
<feature type="compositionally biased region" description="Polar residues" evidence="1">
    <location>
        <begin position="332"/>
        <end position="346"/>
    </location>
</feature>
<evidence type="ECO:0000313" key="3">
    <source>
        <dbReference type="EMBL" id="OXA45725.1"/>
    </source>
</evidence>
<dbReference type="Gene3D" id="2.30.30.140">
    <property type="match status" value="1"/>
</dbReference>
<feature type="domain" description="Tudor" evidence="2">
    <location>
        <begin position="425"/>
        <end position="481"/>
    </location>
</feature>
<comment type="caution">
    <text evidence="3">The sequence shown here is derived from an EMBL/GenBank/DDBJ whole genome shotgun (WGS) entry which is preliminary data.</text>
</comment>
<feature type="region of interest" description="Disordered" evidence="1">
    <location>
        <begin position="326"/>
        <end position="347"/>
    </location>
</feature>
<dbReference type="SMART" id="SM00333">
    <property type="entry name" value="TUDOR"/>
    <property type="match status" value="1"/>
</dbReference>
<feature type="compositionally biased region" description="Polar residues" evidence="1">
    <location>
        <begin position="262"/>
        <end position="286"/>
    </location>
</feature>
<accession>A0A226DJM8</accession>
<gene>
    <name evidence="3" type="ORF">Fcan01_19776</name>
</gene>